<gene>
    <name evidence="2" type="ORF">TorRG33x02_174480</name>
</gene>
<feature type="signal peptide" evidence="1">
    <location>
        <begin position="1"/>
        <end position="20"/>
    </location>
</feature>
<sequence length="110" mass="12489">FQKLPINLCISLFFFHEVRAKAKDSNHRRSSPAIVGARRHLALVRRRRTKLPPPESAATELPIAEKWGKTTAPSFRFFDHRIAVRRPVNPISAPLDSSRCQLSFSTTLVV</sequence>
<evidence type="ECO:0000313" key="3">
    <source>
        <dbReference type="Proteomes" id="UP000237000"/>
    </source>
</evidence>
<proteinExistence type="predicted"/>
<keyword evidence="1" id="KW-0732">Signal</keyword>
<protein>
    <submittedName>
        <fullName evidence="2">Uncharacterized protein</fullName>
    </submittedName>
</protein>
<evidence type="ECO:0000313" key="2">
    <source>
        <dbReference type="EMBL" id="PON86799.1"/>
    </source>
</evidence>
<reference evidence="3" key="1">
    <citation type="submission" date="2016-06" db="EMBL/GenBank/DDBJ databases">
        <title>Parallel loss of symbiosis genes in relatives of nitrogen-fixing non-legume Parasponia.</title>
        <authorList>
            <person name="Van Velzen R."/>
            <person name="Holmer R."/>
            <person name="Bu F."/>
            <person name="Rutten L."/>
            <person name="Van Zeijl A."/>
            <person name="Liu W."/>
            <person name="Santuari L."/>
            <person name="Cao Q."/>
            <person name="Sharma T."/>
            <person name="Shen D."/>
            <person name="Roswanjaya Y."/>
            <person name="Wardhani T."/>
            <person name="Kalhor M.S."/>
            <person name="Jansen J."/>
            <person name="Van den Hoogen J."/>
            <person name="Gungor B."/>
            <person name="Hartog M."/>
            <person name="Hontelez J."/>
            <person name="Verver J."/>
            <person name="Yang W.-C."/>
            <person name="Schijlen E."/>
            <person name="Repin R."/>
            <person name="Schilthuizen M."/>
            <person name="Schranz E."/>
            <person name="Heidstra R."/>
            <person name="Miyata K."/>
            <person name="Fedorova E."/>
            <person name="Kohlen W."/>
            <person name="Bisseling T."/>
            <person name="Smit S."/>
            <person name="Geurts R."/>
        </authorList>
    </citation>
    <scope>NUCLEOTIDE SEQUENCE [LARGE SCALE GENOMIC DNA]</scope>
    <source>
        <strain evidence="3">cv. RG33-2</strain>
    </source>
</reference>
<evidence type="ECO:0000256" key="1">
    <source>
        <dbReference type="SAM" id="SignalP"/>
    </source>
</evidence>
<accession>A0A2P5EMR0</accession>
<name>A0A2P5EMR0_TREOI</name>
<keyword evidence="3" id="KW-1185">Reference proteome</keyword>
<dbReference type="AlphaFoldDB" id="A0A2P5EMR0"/>
<organism evidence="2 3">
    <name type="scientific">Trema orientale</name>
    <name type="common">Charcoal tree</name>
    <name type="synonym">Celtis orientalis</name>
    <dbReference type="NCBI Taxonomy" id="63057"/>
    <lineage>
        <taxon>Eukaryota</taxon>
        <taxon>Viridiplantae</taxon>
        <taxon>Streptophyta</taxon>
        <taxon>Embryophyta</taxon>
        <taxon>Tracheophyta</taxon>
        <taxon>Spermatophyta</taxon>
        <taxon>Magnoliopsida</taxon>
        <taxon>eudicotyledons</taxon>
        <taxon>Gunneridae</taxon>
        <taxon>Pentapetalae</taxon>
        <taxon>rosids</taxon>
        <taxon>fabids</taxon>
        <taxon>Rosales</taxon>
        <taxon>Cannabaceae</taxon>
        <taxon>Trema</taxon>
    </lineage>
</organism>
<dbReference type="EMBL" id="JXTC01000126">
    <property type="protein sequence ID" value="PON86799.1"/>
    <property type="molecule type" value="Genomic_DNA"/>
</dbReference>
<feature type="non-terminal residue" evidence="2">
    <location>
        <position position="1"/>
    </location>
</feature>
<dbReference type="Proteomes" id="UP000237000">
    <property type="component" value="Unassembled WGS sequence"/>
</dbReference>
<feature type="chain" id="PRO_5015203377" evidence="1">
    <location>
        <begin position="21"/>
        <end position="110"/>
    </location>
</feature>
<comment type="caution">
    <text evidence="2">The sequence shown here is derived from an EMBL/GenBank/DDBJ whole genome shotgun (WGS) entry which is preliminary data.</text>
</comment>
<dbReference type="InParanoid" id="A0A2P5EMR0"/>